<accession>A0A1G2T1W8</accession>
<organism evidence="1 2">
    <name type="scientific">Candidatus Zambryskibacteria bacterium RIFCSPHIGHO2_01_FULL_49_18</name>
    <dbReference type="NCBI Taxonomy" id="1802740"/>
    <lineage>
        <taxon>Bacteria</taxon>
        <taxon>Candidatus Zambryskiibacteriota</taxon>
    </lineage>
</organism>
<reference evidence="1 2" key="1">
    <citation type="journal article" date="2016" name="Nat. Commun.">
        <title>Thousands of microbial genomes shed light on interconnected biogeochemical processes in an aquifer system.</title>
        <authorList>
            <person name="Anantharaman K."/>
            <person name="Brown C.T."/>
            <person name="Hug L.A."/>
            <person name="Sharon I."/>
            <person name="Castelle C.J."/>
            <person name="Probst A.J."/>
            <person name="Thomas B.C."/>
            <person name="Singh A."/>
            <person name="Wilkins M.J."/>
            <person name="Karaoz U."/>
            <person name="Brodie E.L."/>
            <person name="Williams K.H."/>
            <person name="Hubbard S.S."/>
            <person name="Banfield J.F."/>
        </authorList>
    </citation>
    <scope>NUCLEOTIDE SEQUENCE [LARGE SCALE GENOMIC DNA]</scope>
</reference>
<protein>
    <recommendedName>
        <fullName evidence="3">Transglutaminase-like domain-containing protein</fullName>
    </recommendedName>
</protein>
<dbReference type="EMBL" id="MHVJ01000013">
    <property type="protein sequence ID" value="OHA91287.1"/>
    <property type="molecule type" value="Genomic_DNA"/>
</dbReference>
<gene>
    <name evidence="1" type="ORF">A2758_02375</name>
</gene>
<sequence>MILSKLKNLSTPVKVQDFLNKLPFNFEKHGETHNSVEVSLKRNKAHCFEGALIAAAALALQGRRPLLLDLVTVRPDFDHVVALFKEGRYWGAISKTNHAVLRYRDPIYKSVRELAMSYFHEYFINNGRKTLRKYSKPFDLTHLTQPSPSSRRGQEKSMLFSNPGEVVWINSKENLAWLAHKLDKSPHFDILTPSQIKHLRKADRIEVKASELKEWKSR</sequence>
<comment type="caution">
    <text evidence="1">The sequence shown here is derived from an EMBL/GenBank/DDBJ whole genome shotgun (WGS) entry which is preliminary data.</text>
</comment>
<dbReference type="Proteomes" id="UP000178612">
    <property type="component" value="Unassembled WGS sequence"/>
</dbReference>
<dbReference type="AlphaFoldDB" id="A0A1G2T1W8"/>
<proteinExistence type="predicted"/>
<name>A0A1G2T1W8_9BACT</name>
<evidence type="ECO:0008006" key="3">
    <source>
        <dbReference type="Google" id="ProtNLM"/>
    </source>
</evidence>
<evidence type="ECO:0000313" key="2">
    <source>
        <dbReference type="Proteomes" id="UP000178612"/>
    </source>
</evidence>
<evidence type="ECO:0000313" key="1">
    <source>
        <dbReference type="EMBL" id="OHA91287.1"/>
    </source>
</evidence>